<keyword evidence="4" id="KW-0804">Transcription</keyword>
<dbReference type="Pfam" id="PF03466">
    <property type="entry name" value="LysR_substrate"/>
    <property type="match status" value="1"/>
</dbReference>
<protein>
    <submittedName>
        <fullName evidence="6">DNA-binding transcriptional LysR family regulator</fullName>
    </submittedName>
</protein>
<dbReference type="FunFam" id="1.10.10.10:FF:000001">
    <property type="entry name" value="LysR family transcriptional regulator"/>
    <property type="match status" value="1"/>
</dbReference>
<dbReference type="GO" id="GO:0003700">
    <property type="term" value="F:DNA-binding transcription factor activity"/>
    <property type="evidence" value="ECO:0007669"/>
    <property type="project" value="InterPro"/>
</dbReference>
<accession>A0AAX1WWD4</accession>
<dbReference type="PRINTS" id="PR00039">
    <property type="entry name" value="HTHLYSR"/>
</dbReference>
<dbReference type="Pfam" id="PF00126">
    <property type="entry name" value="HTH_1"/>
    <property type="match status" value="1"/>
</dbReference>
<comment type="similarity">
    <text evidence="1">Belongs to the LysR transcriptional regulatory family.</text>
</comment>
<dbReference type="AlphaFoldDB" id="A0AAX1WWD4"/>
<dbReference type="SUPFAM" id="SSF46785">
    <property type="entry name" value="Winged helix' DNA-binding domain"/>
    <property type="match status" value="1"/>
</dbReference>
<keyword evidence="2" id="KW-0805">Transcription regulation</keyword>
<feature type="domain" description="HTH lysR-type" evidence="5">
    <location>
        <begin position="1"/>
        <end position="60"/>
    </location>
</feature>
<keyword evidence="7" id="KW-1185">Reference proteome</keyword>
<evidence type="ECO:0000256" key="2">
    <source>
        <dbReference type="ARBA" id="ARBA00023015"/>
    </source>
</evidence>
<dbReference type="EMBL" id="RJVL01000003">
    <property type="protein sequence ID" value="ROR48161.1"/>
    <property type="molecule type" value="Genomic_DNA"/>
</dbReference>
<dbReference type="Gene3D" id="3.40.190.290">
    <property type="match status" value="1"/>
</dbReference>
<proteinExistence type="inferred from homology"/>
<dbReference type="CDD" id="cd08440">
    <property type="entry name" value="PBP2_LTTR_like_4"/>
    <property type="match status" value="1"/>
</dbReference>
<evidence type="ECO:0000259" key="5">
    <source>
        <dbReference type="PROSITE" id="PS50931"/>
    </source>
</evidence>
<comment type="caution">
    <text evidence="6">The sequence shown here is derived from an EMBL/GenBank/DDBJ whole genome shotgun (WGS) entry which is preliminary data.</text>
</comment>
<dbReference type="InterPro" id="IPR036390">
    <property type="entry name" value="WH_DNA-bd_sf"/>
</dbReference>
<name>A0AAX1WWD4_9BURK</name>
<dbReference type="SUPFAM" id="SSF53850">
    <property type="entry name" value="Periplasmic binding protein-like II"/>
    <property type="match status" value="1"/>
</dbReference>
<keyword evidence="3 6" id="KW-0238">DNA-binding</keyword>
<evidence type="ECO:0000256" key="1">
    <source>
        <dbReference type="ARBA" id="ARBA00009437"/>
    </source>
</evidence>
<evidence type="ECO:0000256" key="3">
    <source>
        <dbReference type="ARBA" id="ARBA00023125"/>
    </source>
</evidence>
<dbReference type="Proteomes" id="UP000271868">
    <property type="component" value="Unassembled WGS sequence"/>
</dbReference>
<dbReference type="PANTHER" id="PTHR30419:SF8">
    <property type="entry name" value="NITROGEN ASSIMILATION TRANSCRIPTIONAL ACTIVATOR-RELATED"/>
    <property type="match status" value="1"/>
</dbReference>
<dbReference type="InterPro" id="IPR050950">
    <property type="entry name" value="HTH-type_LysR_regulators"/>
</dbReference>
<evidence type="ECO:0000313" key="7">
    <source>
        <dbReference type="Proteomes" id="UP000271868"/>
    </source>
</evidence>
<dbReference type="RefSeq" id="WP_123675767.1">
    <property type="nucleotide sequence ID" value="NZ_DAMASD010000108.1"/>
</dbReference>
<dbReference type="InterPro" id="IPR036388">
    <property type="entry name" value="WH-like_DNA-bd_sf"/>
</dbReference>
<organism evidence="6 7">
    <name type="scientific">Diaphorobacter nitroreducens</name>
    <dbReference type="NCBI Taxonomy" id="164759"/>
    <lineage>
        <taxon>Bacteria</taxon>
        <taxon>Pseudomonadati</taxon>
        <taxon>Pseudomonadota</taxon>
        <taxon>Betaproteobacteria</taxon>
        <taxon>Burkholderiales</taxon>
        <taxon>Comamonadaceae</taxon>
        <taxon>Diaphorobacter</taxon>
    </lineage>
</organism>
<dbReference type="PROSITE" id="PS50931">
    <property type="entry name" value="HTH_LYSR"/>
    <property type="match status" value="1"/>
</dbReference>
<dbReference type="GO" id="GO:0003677">
    <property type="term" value="F:DNA binding"/>
    <property type="evidence" value="ECO:0007669"/>
    <property type="project" value="UniProtKB-KW"/>
</dbReference>
<evidence type="ECO:0000256" key="4">
    <source>
        <dbReference type="ARBA" id="ARBA00023163"/>
    </source>
</evidence>
<dbReference type="PANTHER" id="PTHR30419">
    <property type="entry name" value="HTH-TYPE TRANSCRIPTIONAL REGULATOR YBHD"/>
    <property type="match status" value="1"/>
</dbReference>
<reference evidence="6 7" key="1">
    <citation type="submission" date="2018-11" db="EMBL/GenBank/DDBJ databases">
        <title>Genomic Encyclopedia of Type Strains, Phase IV (KMG-IV): sequencing the most valuable type-strain genomes for metagenomic binning, comparative biology and taxonomic classification.</title>
        <authorList>
            <person name="Goeker M."/>
        </authorList>
    </citation>
    <scope>NUCLEOTIDE SEQUENCE [LARGE SCALE GENOMIC DNA]</scope>
    <source>
        <strain evidence="6 7">DSM 15985</strain>
    </source>
</reference>
<dbReference type="GO" id="GO:0005829">
    <property type="term" value="C:cytosol"/>
    <property type="evidence" value="ECO:0007669"/>
    <property type="project" value="TreeGrafter"/>
</dbReference>
<dbReference type="InterPro" id="IPR000847">
    <property type="entry name" value="LysR_HTH_N"/>
</dbReference>
<dbReference type="InterPro" id="IPR005119">
    <property type="entry name" value="LysR_subst-bd"/>
</dbReference>
<sequence length="310" mass="34046">MNISTRQVDAFLALAAQRSFTRAAAQCHLSQPAFSALIRALEDDLGLRLFDRSTRHVSLTAEGENFHASALRIRAEVDAALATLRDAALLRRGRVSVALLPSLAAGWLPGVLAGFRAQHPGVELDIADVLSEPCIERVATGKADFALAAIRADTPELQAEPFCEDGFHLVCRADHPLARQPLPAGRRSAAAQWRALAEWPFIHLARHSSVRQYLEAAFHPHAMRTLMEVEQLATVMGMVRAGLGISVVPTLTLFHFQQEGLATRPLALPGLTRQIYLVRRRDRGLSVAAQALYARVMQQRPMHAEMPSKQ</sequence>
<dbReference type="Gene3D" id="1.10.10.10">
    <property type="entry name" value="Winged helix-like DNA-binding domain superfamily/Winged helix DNA-binding domain"/>
    <property type="match status" value="1"/>
</dbReference>
<evidence type="ECO:0000313" key="6">
    <source>
        <dbReference type="EMBL" id="ROR48161.1"/>
    </source>
</evidence>
<gene>
    <name evidence="6" type="ORF">EDC60_1671</name>
</gene>